<evidence type="ECO:0000256" key="13">
    <source>
        <dbReference type="PIRSR" id="PIRSR602401-1"/>
    </source>
</evidence>
<keyword evidence="5 13" id="KW-0349">Heme</keyword>
<evidence type="ECO:0000256" key="9">
    <source>
        <dbReference type="ARBA" id="ARBA00023002"/>
    </source>
</evidence>
<proteinExistence type="inferred from homology"/>
<evidence type="ECO:0000256" key="2">
    <source>
        <dbReference type="ARBA" id="ARBA00004370"/>
    </source>
</evidence>
<comment type="similarity">
    <text evidence="4 14">Belongs to the cytochrome P450 family.</text>
</comment>
<feature type="transmembrane region" description="Helical" evidence="15">
    <location>
        <begin position="20"/>
        <end position="39"/>
    </location>
</feature>
<dbReference type="GO" id="GO:0046872">
    <property type="term" value="F:metal ion binding"/>
    <property type="evidence" value="ECO:0007669"/>
    <property type="project" value="UniProtKB-KW"/>
</dbReference>
<comment type="subcellular location">
    <subcellularLocation>
        <location evidence="2">Membrane</location>
    </subcellularLocation>
</comment>
<dbReference type="EMBL" id="OZ075142">
    <property type="protein sequence ID" value="CAL5034882.1"/>
    <property type="molecule type" value="Genomic_DNA"/>
</dbReference>
<protein>
    <submittedName>
        <fullName evidence="16">Uncharacterized protein</fullName>
    </submittedName>
</protein>
<dbReference type="InterPro" id="IPR002401">
    <property type="entry name" value="Cyt_P450_E_grp-I"/>
</dbReference>
<dbReference type="AlphaFoldDB" id="A0ABC9DA46"/>
<keyword evidence="8 15" id="KW-1133">Transmembrane helix</keyword>
<dbReference type="PRINTS" id="PR00463">
    <property type="entry name" value="EP450I"/>
</dbReference>
<dbReference type="GO" id="GO:0004497">
    <property type="term" value="F:monooxygenase activity"/>
    <property type="evidence" value="ECO:0007669"/>
    <property type="project" value="UniProtKB-KW"/>
</dbReference>
<comment type="pathway">
    <text evidence="3">Secondary metabolite biosynthesis.</text>
</comment>
<keyword evidence="11 14" id="KW-0503">Monooxygenase</keyword>
<evidence type="ECO:0000256" key="15">
    <source>
        <dbReference type="SAM" id="Phobius"/>
    </source>
</evidence>
<dbReference type="FunFam" id="1.10.630.10:FF:000055">
    <property type="entry name" value="Cytochrome P450 71A26"/>
    <property type="match status" value="1"/>
</dbReference>
<comment type="cofactor">
    <cofactor evidence="1 13">
        <name>heme</name>
        <dbReference type="ChEBI" id="CHEBI:30413"/>
    </cofactor>
</comment>
<keyword evidence="9 14" id="KW-0560">Oxidoreductase</keyword>
<reference evidence="16" key="1">
    <citation type="submission" date="2024-10" db="EMBL/GenBank/DDBJ databases">
        <authorList>
            <person name="Ryan C."/>
        </authorList>
    </citation>
    <scope>NUCLEOTIDE SEQUENCE [LARGE SCALE GENOMIC DNA]</scope>
</reference>
<evidence type="ECO:0000256" key="4">
    <source>
        <dbReference type="ARBA" id="ARBA00010617"/>
    </source>
</evidence>
<dbReference type="PROSITE" id="PS00086">
    <property type="entry name" value="CYTOCHROME_P450"/>
    <property type="match status" value="1"/>
</dbReference>
<dbReference type="InterPro" id="IPR036396">
    <property type="entry name" value="Cyt_P450_sf"/>
</dbReference>
<evidence type="ECO:0000256" key="8">
    <source>
        <dbReference type="ARBA" id="ARBA00022989"/>
    </source>
</evidence>
<evidence type="ECO:0000256" key="1">
    <source>
        <dbReference type="ARBA" id="ARBA00001971"/>
    </source>
</evidence>
<evidence type="ECO:0000256" key="11">
    <source>
        <dbReference type="ARBA" id="ARBA00023033"/>
    </source>
</evidence>
<keyword evidence="12 15" id="KW-0472">Membrane</keyword>
<dbReference type="CDD" id="cd11072">
    <property type="entry name" value="CYP71-like"/>
    <property type="match status" value="1"/>
</dbReference>
<evidence type="ECO:0000256" key="7">
    <source>
        <dbReference type="ARBA" id="ARBA00022723"/>
    </source>
</evidence>
<keyword evidence="7 13" id="KW-0479">Metal-binding</keyword>
<evidence type="ECO:0000256" key="10">
    <source>
        <dbReference type="ARBA" id="ARBA00023004"/>
    </source>
</evidence>
<name>A0ABC9DA46_9POAL</name>
<keyword evidence="17" id="KW-1185">Reference proteome</keyword>
<keyword evidence="10 13" id="KW-0408">Iron</keyword>
<dbReference type="InterPro" id="IPR017972">
    <property type="entry name" value="Cyt_P450_CS"/>
</dbReference>
<dbReference type="PRINTS" id="PR00385">
    <property type="entry name" value="P450"/>
</dbReference>
<evidence type="ECO:0000256" key="3">
    <source>
        <dbReference type="ARBA" id="ARBA00005179"/>
    </source>
</evidence>
<dbReference type="GO" id="GO:0016020">
    <property type="term" value="C:membrane"/>
    <property type="evidence" value="ECO:0007669"/>
    <property type="project" value="UniProtKB-SubCell"/>
</dbReference>
<dbReference type="PANTHER" id="PTHR47955:SF14">
    <property type="entry name" value="OS01G0543600 PROTEIN"/>
    <property type="match status" value="1"/>
</dbReference>
<keyword evidence="6 15" id="KW-0812">Transmembrane</keyword>
<evidence type="ECO:0000313" key="16">
    <source>
        <dbReference type="EMBL" id="CAL5034882.1"/>
    </source>
</evidence>
<evidence type="ECO:0000256" key="14">
    <source>
        <dbReference type="RuleBase" id="RU000461"/>
    </source>
</evidence>
<dbReference type="InterPro" id="IPR001128">
    <property type="entry name" value="Cyt_P450"/>
</dbReference>
<dbReference type="Pfam" id="PF00067">
    <property type="entry name" value="p450"/>
    <property type="match status" value="1"/>
</dbReference>
<accession>A0ABC9DA46</accession>
<gene>
    <name evidence="16" type="ORF">URODEC1_LOCUS83277</name>
</gene>
<evidence type="ECO:0000313" key="17">
    <source>
        <dbReference type="Proteomes" id="UP001497457"/>
    </source>
</evidence>
<sequence length="534" mass="58899">MAPQLAVSVLDYLSPAAKAASLPLLFPLLLILLLLPYLASASRSSSKKLPPSPPGALPLIGHAHLVAALPHSSFRRLATQHPGCGDFMTIRLGAVPTMVASSSRAAQALLRTHELAFSSRVHTACVDVLTYGPADVAFEPYGERWRQSRKLVATHLLSATKVRAYRAARLEEIELVVGQVRSAAAAGVGVDVSELTRKYTNDMVCQAVAGRAIRVEGRDRVFRDLINQTLAILSGFNLENFYPGIARVAGSVLMWPLRRKTLRLRDRWDDFLDRFIDLRMSEVGNNGVVASADQDQDQDDRDLLHVLLSVQQEYGLTRDRIKGLMANMVAAATDSTFGVLEMAMAELMLHPDVMAKLQAEVRKSVPHGQNFVTEDDLVGMPYLKAVVKETLRIHPPTPLLPRVSHEDCVVDGYTIPAGMPVIVNAWALGRDPTLWDAAEEFIPERFIDTGDTTCPDFRGMNFQYLPFGSGRRMCPGIGFATAHIEIMLANLMFHFDWELPSSVDTIDMTEVFKLTVSLKEKLILNPKLRGDIIA</sequence>
<evidence type="ECO:0000256" key="5">
    <source>
        <dbReference type="ARBA" id="ARBA00022617"/>
    </source>
</evidence>
<dbReference type="Proteomes" id="UP001497457">
    <property type="component" value="Chromosome 32b"/>
</dbReference>
<dbReference type="Gene3D" id="1.10.630.10">
    <property type="entry name" value="Cytochrome P450"/>
    <property type="match status" value="1"/>
</dbReference>
<dbReference type="PANTHER" id="PTHR47955">
    <property type="entry name" value="CYTOCHROME P450 FAMILY 71 PROTEIN"/>
    <property type="match status" value="1"/>
</dbReference>
<evidence type="ECO:0000256" key="6">
    <source>
        <dbReference type="ARBA" id="ARBA00022692"/>
    </source>
</evidence>
<organism evidence="16 17">
    <name type="scientific">Urochloa decumbens</name>
    <dbReference type="NCBI Taxonomy" id="240449"/>
    <lineage>
        <taxon>Eukaryota</taxon>
        <taxon>Viridiplantae</taxon>
        <taxon>Streptophyta</taxon>
        <taxon>Embryophyta</taxon>
        <taxon>Tracheophyta</taxon>
        <taxon>Spermatophyta</taxon>
        <taxon>Magnoliopsida</taxon>
        <taxon>Liliopsida</taxon>
        <taxon>Poales</taxon>
        <taxon>Poaceae</taxon>
        <taxon>PACMAD clade</taxon>
        <taxon>Panicoideae</taxon>
        <taxon>Panicodae</taxon>
        <taxon>Paniceae</taxon>
        <taxon>Melinidinae</taxon>
        <taxon>Urochloa</taxon>
    </lineage>
</organism>
<evidence type="ECO:0000256" key="12">
    <source>
        <dbReference type="ARBA" id="ARBA00023136"/>
    </source>
</evidence>
<feature type="binding site" description="axial binding residue" evidence="13">
    <location>
        <position position="474"/>
    </location>
    <ligand>
        <name>heme</name>
        <dbReference type="ChEBI" id="CHEBI:30413"/>
    </ligand>
    <ligandPart>
        <name>Fe</name>
        <dbReference type="ChEBI" id="CHEBI:18248"/>
    </ligandPart>
</feature>
<dbReference type="SUPFAM" id="SSF48264">
    <property type="entry name" value="Cytochrome P450"/>
    <property type="match status" value="1"/>
</dbReference>